<sequence length="421" mass="45320">MAFGIDLGIVLLCSVCAAHLSYAWVPYDVQKGGYSFSGLSKMEVEQRKFDGSYPQSQFRPASSTSGSGQGNLIREGTGSNTYSQRPLSRSPASNGHKFSSGNYLTSARTKGKRVRFNISDFRLSDSIASGSSFSQKRNTQDVRKLDQSLSNPSKKIVSSSEPKRVHPIPAVKVQSALPHSSKSGAMQSSYIESRLFNNKQRSVAQNGGFNSRDSNLKINHYGQSSVNVPDFPSRPASNFKPSTAVARLKFGSTFASSGPINFSEKFNLIGKIPSSGPSQMLKPAPLSIAAKSFKPIFSPIVKPYQSIYVSSGRALGSNPFGQTSSAVKYPTGFKAAIGQLMQPKKPSYTQWSVGSRSDRGPNQSPSANYGASPILLRSDVVATYNIPEAYGGSPIRRLKQSTQQSGASAISDLRLLTASHR</sequence>
<feature type="region of interest" description="Disordered" evidence="1">
    <location>
        <begin position="50"/>
        <end position="104"/>
    </location>
</feature>
<keyword evidence="2" id="KW-0732">Signal</keyword>
<comment type="caution">
    <text evidence="3">The sequence shown here is derived from an EMBL/GenBank/DDBJ whole genome shotgun (WGS) entry which is preliminary data.</text>
</comment>
<feature type="compositionally biased region" description="Polar residues" evidence="1">
    <location>
        <begin position="347"/>
        <end position="369"/>
    </location>
</feature>
<protein>
    <submittedName>
        <fullName evidence="3">Uncharacterized protein</fullName>
    </submittedName>
</protein>
<reference evidence="3 4" key="1">
    <citation type="submission" date="2024-06" db="EMBL/GenBank/DDBJ databases">
        <authorList>
            <person name="Pan Q."/>
            <person name="Wen M."/>
            <person name="Jouanno E."/>
            <person name="Zahm M."/>
            <person name="Klopp C."/>
            <person name="Cabau C."/>
            <person name="Louis A."/>
            <person name="Berthelot C."/>
            <person name="Parey E."/>
            <person name="Roest Crollius H."/>
            <person name="Montfort J."/>
            <person name="Robinson-Rechavi M."/>
            <person name="Bouchez O."/>
            <person name="Lampietro C."/>
            <person name="Lopez Roques C."/>
            <person name="Donnadieu C."/>
            <person name="Postlethwait J."/>
            <person name="Bobe J."/>
            <person name="Verreycken H."/>
            <person name="Guiguen Y."/>
        </authorList>
    </citation>
    <scope>NUCLEOTIDE SEQUENCE [LARGE SCALE GENOMIC DNA]</scope>
    <source>
        <strain evidence="3">Up_M1</strain>
        <tissue evidence="3">Testis</tissue>
    </source>
</reference>
<proteinExistence type="predicted"/>
<feature type="region of interest" description="Disordered" evidence="1">
    <location>
        <begin position="130"/>
        <end position="167"/>
    </location>
</feature>
<feature type="compositionally biased region" description="Polar residues" evidence="1">
    <location>
        <begin position="147"/>
        <end position="160"/>
    </location>
</feature>
<dbReference type="Proteomes" id="UP001557470">
    <property type="component" value="Unassembled WGS sequence"/>
</dbReference>
<feature type="region of interest" description="Disordered" evidence="1">
    <location>
        <begin position="347"/>
        <end position="370"/>
    </location>
</feature>
<accession>A0ABD0VXG1</accession>
<feature type="compositionally biased region" description="Polar residues" evidence="1">
    <location>
        <begin position="77"/>
        <end position="104"/>
    </location>
</feature>
<gene>
    <name evidence="3" type="ORF">UPYG_G00336800</name>
</gene>
<dbReference type="EMBL" id="JAGEUA010000011">
    <property type="protein sequence ID" value="KAL0962185.1"/>
    <property type="molecule type" value="Genomic_DNA"/>
</dbReference>
<evidence type="ECO:0000313" key="3">
    <source>
        <dbReference type="EMBL" id="KAL0962185.1"/>
    </source>
</evidence>
<keyword evidence="4" id="KW-1185">Reference proteome</keyword>
<evidence type="ECO:0000313" key="4">
    <source>
        <dbReference type="Proteomes" id="UP001557470"/>
    </source>
</evidence>
<organism evidence="3 4">
    <name type="scientific">Umbra pygmaea</name>
    <name type="common">Eastern mudminnow</name>
    <dbReference type="NCBI Taxonomy" id="75934"/>
    <lineage>
        <taxon>Eukaryota</taxon>
        <taxon>Metazoa</taxon>
        <taxon>Chordata</taxon>
        <taxon>Craniata</taxon>
        <taxon>Vertebrata</taxon>
        <taxon>Euteleostomi</taxon>
        <taxon>Actinopterygii</taxon>
        <taxon>Neopterygii</taxon>
        <taxon>Teleostei</taxon>
        <taxon>Protacanthopterygii</taxon>
        <taxon>Esociformes</taxon>
        <taxon>Umbridae</taxon>
        <taxon>Umbra</taxon>
    </lineage>
</organism>
<feature type="chain" id="PRO_5044804403" evidence="2">
    <location>
        <begin position="24"/>
        <end position="421"/>
    </location>
</feature>
<name>A0ABD0VXG1_UMBPY</name>
<evidence type="ECO:0000256" key="2">
    <source>
        <dbReference type="SAM" id="SignalP"/>
    </source>
</evidence>
<feature type="compositionally biased region" description="Polar residues" evidence="1">
    <location>
        <begin position="53"/>
        <end position="66"/>
    </location>
</feature>
<feature type="signal peptide" evidence="2">
    <location>
        <begin position="1"/>
        <end position="23"/>
    </location>
</feature>
<dbReference type="AlphaFoldDB" id="A0ABD0VXG1"/>
<evidence type="ECO:0000256" key="1">
    <source>
        <dbReference type="SAM" id="MobiDB-lite"/>
    </source>
</evidence>